<name>A0A6S7KD19_PARCT</name>
<dbReference type="SUPFAM" id="SSF56672">
    <property type="entry name" value="DNA/RNA polymerases"/>
    <property type="match status" value="1"/>
</dbReference>
<dbReference type="InterPro" id="IPR005135">
    <property type="entry name" value="Endo/exonuclease/phosphatase"/>
</dbReference>
<accession>A0A6S7KD19</accession>
<dbReference type="SUPFAM" id="SSF56219">
    <property type="entry name" value="DNase I-like"/>
    <property type="match status" value="1"/>
</dbReference>
<evidence type="ECO:0000313" key="1">
    <source>
        <dbReference type="EMBL" id="CAB4025442.1"/>
    </source>
</evidence>
<dbReference type="InterPro" id="IPR036691">
    <property type="entry name" value="Endo/exonu/phosph_ase_sf"/>
</dbReference>
<dbReference type="Gene3D" id="3.60.10.10">
    <property type="entry name" value="Endonuclease/exonuclease/phosphatase"/>
    <property type="match status" value="1"/>
</dbReference>
<dbReference type="Proteomes" id="UP001152795">
    <property type="component" value="Unassembled WGS sequence"/>
</dbReference>
<evidence type="ECO:0000313" key="2">
    <source>
        <dbReference type="Proteomes" id="UP001152795"/>
    </source>
</evidence>
<reference evidence="1" key="1">
    <citation type="submission" date="2020-04" db="EMBL/GenBank/DDBJ databases">
        <authorList>
            <person name="Alioto T."/>
            <person name="Alioto T."/>
            <person name="Gomez Garrido J."/>
        </authorList>
    </citation>
    <scope>NUCLEOTIDE SEQUENCE</scope>
    <source>
        <strain evidence="1">A484AB</strain>
    </source>
</reference>
<dbReference type="OrthoDB" id="6073759at2759"/>
<dbReference type="InterPro" id="IPR000477">
    <property type="entry name" value="RT_dom"/>
</dbReference>
<dbReference type="Pfam" id="PF00078">
    <property type="entry name" value="RVT_1"/>
    <property type="match status" value="1"/>
</dbReference>
<dbReference type="InterPro" id="IPR043502">
    <property type="entry name" value="DNA/RNA_pol_sf"/>
</dbReference>
<dbReference type="Pfam" id="PF03372">
    <property type="entry name" value="Exo_endo_phos"/>
    <property type="match status" value="1"/>
</dbReference>
<dbReference type="PROSITE" id="PS50878">
    <property type="entry name" value="RT_POL"/>
    <property type="match status" value="1"/>
</dbReference>
<dbReference type="AlphaFoldDB" id="A0A6S7KD19"/>
<feature type="non-terminal residue" evidence="1">
    <location>
        <position position="728"/>
    </location>
</feature>
<keyword evidence="2" id="KW-1185">Reference proteome</keyword>
<dbReference type="EMBL" id="CACRXK020013607">
    <property type="protein sequence ID" value="CAB4025442.1"/>
    <property type="molecule type" value="Genomic_DNA"/>
</dbReference>
<dbReference type="PANTHER" id="PTHR19446">
    <property type="entry name" value="REVERSE TRANSCRIPTASES"/>
    <property type="match status" value="1"/>
</dbReference>
<dbReference type="GO" id="GO:0003824">
    <property type="term" value="F:catalytic activity"/>
    <property type="evidence" value="ECO:0007669"/>
    <property type="project" value="InterPro"/>
</dbReference>
<protein>
    <submittedName>
        <fullName evidence="1">Uncharacterized protein</fullName>
    </submittedName>
</protein>
<comment type="caution">
    <text evidence="1">The sequence shown here is derived from an EMBL/GenBank/DDBJ whole genome shotgun (WGS) entry which is preliminary data.</text>
</comment>
<dbReference type="CDD" id="cd09076">
    <property type="entry name" value="L1-EN"/>
    <property type="match status" value="1"/>
</dbReference>
<dbReference type="CDD" id="cd01650">
    <property type="entry name" value="RT_nLTR_like"/>
    <property type="match status" value="1"/>
</dbReference>
<organism evidence="1 2">
    <name type="scientific">Paramuricea clavata</name>
    <name type="common">Red gorgonian</name>
    <name type="synonym">Violescent sea-whip</name>
    <dbReference type="NCBI Taxonomy" id="317549"/>
    <lineage>
        <taxon>Eukaryota</taxon>
        <taxon>Metazoa</taxon>
        <taxon>Cnidaria</taxon>
        <taxon>Anthozoa</taxon>
        <taxon>Octocorallia</taxon>
        <taxon>Malacalcyonacea</taxon>
        <taxon>Plexauridae</taxon>
        <taxon>Paramuricea</taxon>
    </lineage>
</organism>
<sequence length="728" mass="84645">MARSKTFIHFITLCTMVNIITVNVQGLRQSNRRQTAFNLFRRQKYDMILLQETHWTGELENEIRNDWGHDILFSNGTANARGTAILFNARLDYTIQNVNKDGGGRVINALIEIDDHEINIVNIYAPRTHTERKTVYSELDKFISTEHNNIIAGDTNLALTQYDRMEGSMPARQTARTELYRLITKHDLVDIWRQRNPNKREFTWTSSDSTTHRTIRTRIDRILITQTLDKNVSKTQIIPYQHSDHDSTTLTLDLDKLKRGPGYWHFNNKLLTDPQFVEDIRNYWTNWKAQQDQFENLIIWWDKAKYKFKQIAIQHSTKRRRIEQKERAELETKLTSLQQTATATGNNVDITKYMEAKNELKQFDFREIEALKVRTKALYAEAGEKSTRYFYSLEKRRQAEQSIKILTKGNNETCTLQQDIIKEVHTYYKSLYTAELTDPTAQEQILNIDTPTLTDEARESCEGLITAAELKKALDGMELNKSPGLDGLTSNFYKFFWNILGNTLTNVYNYAFEHELLSVSQRRGVITLIFKKNDRTKLKNWRPITLLTTDYKILTKALANRLKNVLPMIIHTDQTACVKGRTINDNASLIRDAIYYANETNKKLAIITIDQLKAFDRVDHKFLFKTLAKFGFGPQFIKWIQILYKQVCSTVKTNGWMTAFINLERGLRQGCPLSMPLYIITAEMLAIHIRSNTRIQGLQLPESEDEVKLSQYADDTTLLLANDQSINQ</sequence>
<proteinExistence type="predicted"/>
<gene>
    <name evidence="1" type="ORF">PACLA_8A032604</name>
</gene>